<keyword evidence="3" id="KW-0677">Repeat</keyword>
<dbReference type="eggNOG" id="COG0110">
    <property type="taxonomic scope" value="Bacteria"/>
</dbReference>
<name>F1YZL1_9STRE</name>
<comment type="similarity">
    <text evidence="1">Belongs to the transferase hexapeptide repeat family.</text>
</comment>
<dbReference type="Pfam" id="PF12464">
    <property type="entry name" value="Mac"/>
    <property type="match status" value="1"/>
</dbReference>
<dbReference type="InterPro" id="IPR024688">
    <property type="entry name" value="Mac_dom"/>
</dbReference>
<sequence length="185" mass="20751">MTQFDQMHSGELYLPTEPDILYEQLNCQDLLYDFNHTRPSQRKKREELLKIMFNELGENVYIKPPLNANRGGHFYKIGNNVYINYNLTMVDDTRITIGSHTMIGPNVTLIAGTHPLETQLRKEGYQYNLPVSIGENSWLGANVTVLQGVTIGNNVVVGANSLVTKDIPDNTLVMGSPAKIVTNLD</sequence>
<dbReference type="FunFam" id="2.160.10.10:FF:000025">
    <property type="entry name" value="Hexapeptide-repeat containing-acetyltransferase"/>
    <property type="match status" value="1"/>
</dbReference>
<dbReference type="PANTHER" id="PTHR23416:SF23">
    <property type="entry name" value="ACETYLTRANSFERASE C18B11.09C-RELATED"/>
    <property type="match status" value="1"/>
</dbReference>
<evidence type="ECO:0000259" key="5">
    <source>
        <dbReference type="SMART" id="SM01266"/>
    </source>
</evidence>
<evidence type="ECO:0000256" key="3">
    <source>
        <dbReference type="ARBA" id="ARBA00022737"/>
    </source>
</evidence>
<dbReference type="Gene3D" id="2.160.10.10">
    <property type="entry name" value="Hexapeptide repeat proteins"/>
    <property type="match status" value="1"/>
</dbReference>
<dbReference type="InterPro" id="IPR051159">
    <property type="entry name" value="Hexapeptide_acetyltransf"/>
</dbReference>
<organism evidence="6 7">
    <name type="scientific">Streptococcus parauberis NCFD 2020</name>
    <dbReference type="NCBI Taxonomy" id="873447"/>
    <lineage>
        <taxon>Bacteria</taxon>
        <taxon>Bacillati</taxon>
        <taxon>Bacillota</taxon>
        <taxon>Bacilli</taxon>
        <taxon>Lactobacillales</taxon>
        <taxon>Streptococcaceae</taxon>
        <taxon>Streptococcus</taxon>
    </lineage>
</organism>
<feature type="domain" description="Maltose/galactoside acetyltransferase" evidence="5">
    <location>
        <begin position="4"/>
        <end position="58"/>
    </location>
</feature>
<evidence type="ECO:0000313" key="6">
    <source>
        <dbReference type="EMBL" id="EGE54265.1"/>
    </source>
</evidence>
<dbReference type="Pfam" id="PF14602">
    <property type="entry name" value="Hexapep_2"/>
    <property type="match status" value="1"/>
</dbReference>
<evidence type="ECO:0000256" key="4">
    <source>
        <dbReference type="ARBA" id="ARBA00023315"/>
    </source>
</evidence>
<dbReference type="InterPro" id="IPR018357">
    <property type="entry name" value="Hexapep_transf_CS"/>
</dbReference>
<dbReference type="Proteomes" id="UP000003732">
    <property type="component" value="Unassembled WGS sequence"/>
</dbReference>
<dbReference type="AlphaFoldDB" id="F1YZL1"/>
<dbReference type="CDD" id="cd03357">
    <property type="entry name" value="LbH_MAT_GAT"/>
    <property type="match status" value="1"/>
</dbReference>
<gene>
    <name evidence="6" type="ORF">SPB_1741</name>
</gene>
<dbReference type="SMART" id="SM01266">
    <property type="entry name" value="Mac"/>
    <property type="match status" value="1"/>
</dbReference>
<dbReference type="InterPro" id="IPR001451">
    <property type="entry name" value="Hexapep"/>
</dbReference>
<dbReference type="EMBL" id="AEUT02000001">
    <property type="protein sequence ID" value="EGE54265.1"/>
    <property type="molecule type" value="Genomic_DNA"/>
</dbReference>
<evidence type="ECO:0000256" key="2">
    <source>
        <dbReference type="ARBA" id="ARBA00022679"/>
    </source>
</evidence>
<keyword evidence="2" id="KW-0808">Transferase</keyword>
<dbReference type="RefSeq" id="WP_003104621.1">
    <property type="nucleotide sequence ID" value="NZ_AEUT02000001.1"/>
</dbReference>
<reference evidence="6 7" key="1">
    <citation type="submission" date="2011-02" db="EMBL/GenBank/DDBJ databases">
        <authorList>
            <person name="Stanhope M.J."/>
            <person name="Durkin A.S."/>
            <person name="Hostetler J."/>
            <person name="Kim M."/>
            <person name="Radune D."/>
            <person name="Singh I."/>
            <person name="Town C.D."/>
        </authorList>
    </citation>
    <scope>NUCLEOTIDE SEQUENCE [LARGE SCALE GENOMIC DNA]</scope>
    <source>
        <strain evidence="6 7">NCFD 2020</strain>
    </source>
</reference>
<comment type="caution">
    <text evidence="6">The sequence shown here is derived from an EMBL/GenBank/DDBJ whole genome shotgun (WGS) entry which is preliminary data.</text>
</comment>
<dbReference type="HOGENOM" id="CLU_051638_3_2_9"/>
<dbReference type="PROSITE" id="PS00101">
    <property type="entry name" value="HEXAPEP_TRANSFERASES"/>
    <property type="match status" value="1"/>
</dbReference>
<proteinExistence type="inferred from homology"/>
<dbReference type="GO" id="GO:0016407">
    <property type="term" value="F:acetyltransferase activity"/>
    <property type="evidence" value="ECO:0007669"/>
    <property type="project" value="InterPro"/>
</dbReference>
<dbReference type="GO" id="GO:0008374">
    <property type="term" value="F:O-acyltransferase activity"/>
    <property type="evidence" value="ECO:0007669"/>
    <property type="project" value="TreeGrafter"/>
</dbReference>
<accession>F1YZL1</accession>
<protein>
    <submittedName>
        <fullName evidence="6">Putative nodulation protein L</fullName>
    </submittedName>
</protein>
<dbReference type="SUPFAM" id="SSF51161">
    <property type="entry name" value="Trimeric LpxA-like enzymes"/>
    <property type="match status" value="1"/>
</dbReference>
<dbReference type="GeneID" id="61421353"/>
<evidence type="ECO:0000313" key="7">
    <source>
        <dbReference type="Proteomes" id="UP000003732"/>
    </source>
</evidence>
<evidence type="ECO:0000256" key="1">
    <source>
        <dbReference type="ARBA" id="ARBA00007274"/>
    </source>
</evidence>
<keyword evidence="4" id="KW-0012">Acyltransferase</keyword>
<dbReference type="InterPro" id="IPR011004">
    <property type="entry name" value="Trimer_LpxA-like_sf"/>
</dbReference>
<dbReference type="PANTHER" id="PTHR23416">
    <property type="entry name" value="SIALIC ACID SYNTHASE-RELATED"/>
    <property type="match status" value="1"/>
</dbReference>